<dbReference type="GO" id="GO:0005886">
    <property type="term" value="C:plasma membrane"/>
    <property type="evidence" value="ECO:0007669"/>
    <property type="project" value="TreeGrafter"/>
</dbReference>
<dbReference type="PANTHER" id="PTHR23248:SF63">
    <property type="entry name" value="PHOSPHOLIPID SCRAMBLASE"/>
    <property type="match status" value="1"/>
</dbReference>
<evidence type="ECO:0000313" key="4">
    <source>
        <dbReference type="Proteomes" id="UP001328107"/>
    </source>
</evidence>
<organism evidence="3 4">
    <name type="scientific">Pristionchus mayeri</name>
    <dbReference type="NCBI Taxonomy" id="1317129"/>
    <lineage>
        <taxon>Eukaryota</taxon>
        <taxon>Metazoa</taxon>
        <taxon>Ecdysozoa</taxon>
        <taxon>Nematoda</taxon>
        <taxon>Chromadorea</taxon>
        <taxon>Rhabditida</taxon>
        <taxon>Rhabditina</taxon>
        <taxon>Diplogasteromorpha</taxon>
        <taxon>Diplogasteroidea</taxon>
        <taxon>Neodiplogasteridae</taxon>
        <taxon>Pristionchus</taxon>
    </lineage>
</organism>
<protein>
    <recommendedName>
        <fullName evidence="2">Phospholipid scramblase</fullName>
    </recommendedName>
</protein>
<feature type="non-terminal residue" evidence="3">
    <location>
        <position position="1"/>
    </location>
</feature>
<dbReference type="GO" id="GO:0017128">
    <property type="term" value="F:phospholipid scramblase activity"/>
    <property type="evidence" value="ECO:0007669"/>
    <property type="project" value="InterPro"/>
</dbReference>
<keyword evidence="2" id="KW-0564">Palmitate</keyword>
<sequence length="131" mass="14338">ACTLSCASVGSCCAHYVTVEAPPGNIIGTVSQRESCCVPNYTVLDEHEREILLIDSPDCCELGCGCGDKFFEVRTLRDDDIGNIQKKWAGLLQESFTDADTFGVNFPIDLSVRIKAILIGATFLIDFIHFE</sequence>
<dbReference type="InterPro" id="IPR005552">
    <property type="entry name" value="Scramblase"/>
</dbReference>
<name>A0AAN4ZMT9_9BILA</name>
<comment type="caution">
    <text evidence="3">The sequence shown here is derived from an EMBL/GenBank/DDBJ whole genome shotgun (WGS) entry which is preliminary data.</text>
</comment>
<dbReference type="EMBL" id="BTRK01000003">
    <property type="protein sequence ID" value="GMR44242.1"/>
    <property type="molecule type" value="Genomic_DNA"/>
</dbReference>
<keyword evidence="2" id="KW-0449">Lipoprotein</keyword>
<comment type="similarity">
    <text evidence="1 2">Belongs to the phospholipid scramblase family.</text>
</comment>
<evidence type="ECO:0000256" key="1">
    <source>
        <dbReference type="ARBA" id="ARBA00005350"/>
    </source>
</evidence>
<feature type="non-terminal residue" evidence="3">
    <location>
        <position position="131"/>
    </location>
</feature>
<proteinExistence type="inferred from homology"/>
<gene>
    <name evidence="3" type="ORF">PMAYCL1PPCAC_14437</name>
</gene>
<comment type="function">
    <text evidence="2">May mediate accelerated ATP-independent bidirectional transbilayer migration of phospholipids upon binding calcium ions that results in a loss of phospholipid asymmetry in the plasma membrane.</text>
</comment>
<keyword evidence="4" id="KW-1185">Reference proteome</keyword>
<keyword evidence="2" id="KW-0106">Calcium</keyword>
<dbReference type="AlphaFoldDB" id="A0AAN4ZMT9"/>
<reference evidence="4" key="1">
    <citation type="submission" date="2022-10" db="EMBL/GenBank/DDBJ databases">
        <title>Genome assembly of Pristionchus species.</title>
        <authorList>
            <person name="Yoshida K."/>
            <person name="Sommer R.J."/>
        </authorList>
    </citation>
    <scope>NUCLEOTIDE SEQUENCE [LARGE SCALE GENOMIC DNA]</scope>
    <source>
        <strain evidence="4">RS5460</strain>
    </source>
</reference>
<dbReference type="PANTHER" id="PTHR23248">
    <property type="entry name" value="PHOSPHOLIPID SCRAMBLASE-RELATED"/>
    <property type="match status" value="1"/>
</dbReference>
<dbReference type="Pfam" id="PF03803">
    <property type="entry name" value="Scramblase"/>
    <property type="match status" value="1"/>
</dbReference>
<accession>A0AAN4ZMT9</accession>
<dbReference type="Proteomes" id="UP001328107">
    <property type="component" value="Unassembled WGS sequence"/>
</dbReference>
<evidence type="ECO:0000256" key="2">
    <source>
        <dbReference type="RuleBase" id="RU363116"/>
    </source>
</evidence>
<comment type="cofactor">
    <cofactor evidence="2">
        <name>Ca(2+)</name>
        <dbReference type="ChEBI" id="CHEBI:29108"/>
    </cofactor>
</comment>
<evidence type="ECO:0000313" key="3">
    <source>
        <dbReference type="EMBL" id="GMR44242.1"/>
    </source>
</evidence>